<comment type="caution">
    <text evidence="5">The sequence shown here is derived from an EMBL/GenBank/DDBJ whole genome shotgun (WGS) entry which is preliminary data.</text>
</comment>
<feature type="coiled-coil region" evidence="2">
    <location>
        <begin position="1143"/>
        <end position="1170"/>
    </location>
</feature>
<evidence type="ECO:0000313" key="5">
    <source>
        <dbReference type="EMBL" id="KAG5546660.1"/>
    </source>
</evidence>
<dbReference type="Pfam" id="PF25497">
    <property type="entry name" value="COR-B"/>
    <property type="match status" value="1"/>
</dbReference>
<feature type="region of interest" description="Disordered" evidence="3">
    <location>
        <begin position="1112"/>
        <end position="1133"/>
    </location>
</feature>
<dbReference type="PANTHER" id="PTHR47679:SF1">
    <property type="entry name" value="PROTEIN TORNADO 1"/>
    <property type="match status" value="1"/>
</dbReference>
<evidence type="ECO:0000313" key="6">
    <source>
        <dbReference type="Proteomes" id="UP000823749"/>
    </source>
</evidence>
<evidence type="ECO:0000256" key="1">
    <source>
        <dbReference type="ARBA" id="ARBA00022737"/>
    </source>
</evidence>
<dbReference type="EMBL" id="JACTNZ010000006">
    <property type="protein sequence ID" value="KAG5546660.1"/>
    <property type="molecule type" value="Genomic_DNA"/>
</dbReference>
<dbReference type="InterPro" id="IPR001611">
    <property type="entry name" value="Leu-rich_rpt"/>
</dbReference>
<dbReference type="Gene3D" id="3.80.10.10">
    <property type="entry name" value="Ribonuclease Inhibitor"/>
    <property type="match status" value="3"/>
</dbReference>
<keyword evidence="2" id="KW-0175">Coiled coil</keyword>
<reference evidence="5 6" key="1">
    <citation type="submission" date="2020-08" db="EMBL/GenBank/DDBJ databases">
        <title>Plant Genome Project.</title>
        <authorList>
            <person name="Zhang R.-G."/>
        </authorList>
    </citation>
    <scope>NUCLEOTIDE SEQUENCE [LARGE SCALE GENOMIC DNA]</scope>
    <source>
        <strain evidence="5">WSP0</strain>
        <tissue evidence="5">Leaf</tissue>
    </source>
</reference>
<dbReference type="Gene3D" id="3.40.50.300">
    <property type="entry name" value="P-loop containing nucleotide triphosphate hydrolases"/>
    <property type="match status" value="1"/>
</dbReference>
<sequence>MSTSQNTKDLQWFLQATKSETLNLHSISFYLSQPTSACFQETENSININISNDGHSQFSHLLTVLGTSKKTNSSVRNLEFHQANWELQQIHNLGALLENNTGIKQIVFRRNRFNTECLYELSEILKRNGVVKEIMFSESGIGSVGASLLASALKVNNSLEELQIWEDSIRSKGAEELSKMIEVNPTLKLLTIFDSSSITATPLISAVLARNRAMEVHVWSGEQGEKSSKVVEFVPENSTLRIYKLDVAGSCRVACALGWNSTVKSLDLTGVRLKSRWAKEFRWVLEQNRSLKEVNLSKTCLKDKGVVYVAAGLFKNQSLQSLYLDGNWFSGIGVEHLLCPLSRFSTLQCQANTTIKAVTFGGGKTKIGRGGLAAVLQMLTTNQTVTRLAIYNDESLRPEDFVKIFKSLERNASLRRLSFQGCKGVNGDLVLQVIMQTLQVNPWIEELDLARTPLQNSGKTEGIYQKLGQNGRTETEAETDLLKDMPMVVPKSCRVFFCGQENAGKFCNFSSSKLPYMDQAVRTIVKPVEQAVRTVGMTIKTFKDEDTKISIWNLGGQHEFYSLHDLMFPGHGSASFFLIISSLFRKPNNREPKTPTEIEEDLQYWLRYIVSNSRKAVQQCMLPNVTIVLTHYDKVNQQSQNFQETVNSIQRLRDKFHGFVEFYPTVFTVDARSSASVSKLTHHLRKTSKTVLQRVPRVYEICNDLIQILSDWRSENSNKPAMRWNEFADLCQVRVPSLRIRSRHDNKGRVEMRRRATANCLHHIGEVIYFDELGFLILDCEWFCGEVLGQLIRLDVRKQNSTENNGFISRKELERILKGSLQSQIPGMSSKVFENLDTSDLVRMMLKLELCYEQDPTDANSLLLIPSILEEGRGRPQRWLLSTPDCVYAGRHLECDDSSHMFLTPGFFPRLQARGIRLTFHSLQFLFFSQFPVYIAHVHLHNRIMGVRNQHGATYSLEKYLISININGIHVRVELGGQLGYYINVLACSTHNLTETLRLFQQLIIPTIQSLCHGVTLTEHILRPECVRNLTPPRYRKTQFVPVQSLKEVLLSVPADGMYDYQHTWSPVSDSGKPILGGGFDFARDLLSDDDFREVLHRRYHDLYNLALELHVPPENNPDEPDHAQSTSEEKVEPTFGGIAKGVEAVLQRLKIIEQEIRDLKQEIQGLRYYEHRLLIELHRKVNYLVNYNVQLEERKVPNMFYFVKTENYSRRLVTIMISGMNAVRLHMLCEFRQEMHVVEDQLGCEMMQVDNMAVKCLAPYMKKFMTLLTFALKIGAHLATGMGQMIPDLSREVAHLADSSLLYGAAGAVAAGTMGAAAAGSRNRSRDSRDIQQDQRTAQQWVIDFLRDRRCSSGRDIAEKFGLWRVRYRDSGQIAWICRRHMHTRANEVIEVPI</sequence>
<dbReference type="SUPFAM" id="SSF52540">
    <property type="entry name" value="P-loop containing nucleoside triphosphate hydrolases"/>
    <property type="match status" value="1"/>
</dbReference>
<gene>
    <name evidence="5" type="ORF">RHGRI_018732</name>
</gene>
<organism evidence="5 6">
    <name type="scientific">Rhododendron griersonianum</name>
    <dbReference type="NCBI Taxonomy" id="479676"/>
    <lineage>
        <taxon>Eukaryota</taxon>
        <taxon>Viridiplantae</taxon>
        <taxon>Streptophyta</taxon>
        <taxon>Embryophyta</taxon>
        <taxon>Tracheophyta</taxon>
        <taxon>Spermatophyta</taxon>
        <taxon>Magnoliopsida</taxon>
        <taxon>eudicotyledons</taxon>
        <taxon>Gunneridae</taxon>
        <taxon>Pentapetalae</taxon>
        <taxon>asterids</taxon>
        <taxon>Ericales</taxon>
        <taxon>Ericaceae</taxon>
        <taxon>Ericoideae</taxon>
        <taxon>Rhodoreae</taxon>
        <taxon>Rhododendron</taxon>
    </lineage>
</organism>
<dbReference type="InterPro" id="IPR057263">
    <property type="entry name" value="COR-B"/>
</dbReference>
<keyword evidence="1" id="KW-0677">Repeat</keyword>
<dbReference type="PANTHER" id="PTHR47679">
    <property type="entry name" value="PROTEIN TORNADO 1"/>
    <property type="match status" value="1"/>
</dbReference>
<name>A0AAV6K2J5_9ERIC</name>
<accession>A0AAV6K2J5</accession>
<dbReference type="InterPro" id="IPR027417">
    <property type="entry name" value="P-loop_NTPase"/>
</dbReference>
<evidence type="ECO:0000259" key="4">
    <source>
        <dbReference type="Pfam" id="PF25497"/>
    </source>
</evidence>
<dbReference type="SUPFAM" id="SSF52047">
    <property type="entry name" value="RNI-like"/>
    <property type="match status" value="1"/>
</dbReference>
<evidence type="ECO:0000256" key="3">
    <source>
        <dbReference type="SAM" id="MobiDB-lite"/>
    </source>
</evidence>
<dbReference type="InterPro" id="IPR032675">
    <property type="entry name" value="LRR_dom_sf"/>
</dbReference>
<feature type="domain" description="C-terminal of Roc COR-B" evidence="4">
    <location>
        <begin position="891"/>
        <end position="1050"/>
    </location>
</feature>
<proteinExistence type="predicted"/>
<evidence type="ECO:0000256" key="2">
    <source>
        <dbReference type="SAM" id="Coils"/>
    </source>
</evidence>
<protein>
    <recommendedName>
        <fullName evidence="4">C-terminal of Roc COR-B domain-containing protein</fullName>
    </recommendedName>
</protein>
<feature type="compositionally biased region" description="Basic and acidic residues" evidence="3">
    <location>
        <begin position="1120"/>
        <end position="1133"/>
    </location>
</feature>
<dbReference type="Proteomes" id="UP000823749">
    <property type="component" value="Chromosome 6"/>
</dbReference>
<dbReference type="Pfam" id="PF13516">
    <property type="entry name" value="LRR_6"/>
    <property type="match status" value="1"/>
</dbReference>
<keyword evidence="6" id="KW-1185">Reference proteome</keyword>